<dbReference type="GO" id="GO:0050660">
    <property type="term" value="F:flavin adenine dinucleotide binding"/>
    <property type="evidence" value="ECO:0007669"/>
    <property type="project" value="InterPro"/>
</dbReference>
<dbReference type="PANTHER" id="PTHR11748:SF114">
    <property type="entry name" value="ARYL-ALCOHOL OXIDASE VANILLYL-ALCOHOL OXIDASE (AFU_ORTHOLOGUE AFUA_3G09500)-RELATED"/>
    <property type="match status" value="1"/>
</dbReference>
<comment type="cofactor">
    <cofactor evidence="1">
        <name>FAD</name>
        <dbReference type="ChEBI" id="CHEBI:57692"/>
    </cofactor>
</comment>
<evidence type="ECO:0000256" key="3">
    <source>
        <dbReference type="ARBA" id="ARBA00022827"/>
    </source>
</evidence>
<dbReference type="InterPro" id="IPR016164">
    <property type="entry name" value="FAD-linked_Oxase-like_C"/>
</dbReference>
<dbReference type="SUPFAM" id="SSF56176">
    <property type="entry name" value="FAD-binding/transporter-associated domain-like"/>
    <property type="match status" value="1"/>
</dbReference>
<keyword evidence="2" id="KW-0285">Flavoprotein</keyword>
<dbReference type="VEuPathDB" id="FungiDB:MFRU_033g00430"/>
<reference evidence="6 7" key="1">
    <citation type="submission" date="2019-06" db="EMBL/GenBank/DDBJ databases">
        <title>Genome Sequence of the Brown Rot Fungal Pathogen Monilinia fructicola.</title>
        <authorList>
            <person name="De Miccolis Angelini R.M."/>
            <person name="Landi L."/>
            <person name="Abate D."/>
            <person name="Pollastro S."/>
            <person name="Romanazzi G."/>
            <person name="Faretra F."/>
        </authorList>
    </citation>
    <scope>NUCLEOTIDE SEQUENCE [LARGE SCALE GENOMIC DNA]</scope>
    <source>
        <strain evidence="6 7">Mfrc123</strain>
    </source>
</reference>
<feature type="domain" description="FAD-binding oxidoreductase/transferase type 4 C-terminal" evidence="5">
    <location>
        <begin position="431"/>
        <end position="524"/>
    </location>
</feature>
<protein>
    <recommendedName>
        <fullName evidence="5">FAD-binding oxidoreductase/transferase type 4 C-terminal domain-containing protein</fullName>
    </recommendedName>
</protein>
<proteinExistence type="predicted"/>
<gene>
    <name evidence="6" type="ORF">EYC84_006158</name>
</gene>
<evidence type="ECO:0000256" key="2">
    <source>
        <dbReference type="ARBA" id="ARBA00022630"/>
    </source>
</evidence>
<comment type="caution">
    <text evidence="6">The sequence shown here is derived from an EMBL/GenBank/DDBJ whole genome shotgun (WGS) entry which is preliminary data.</text>
</comment>
<dbReference type="InterPro" id="IPR036318">
    <property type="entry name" value="FAD-bd_PCMH-like_sf"/>
</dbReference>
<dbReference type="PANTHER" id="PTHR11748">
    <property type="entry name" value="D-LACTATE DEHYDROGENASE"/>
    <property type="match status" value="1"/>
</dbReference>
<dbReference type="GO" id="GO:0008720">
    <property type="term" value="F:D-lactate dehydrogenase (NAD+) activity"/>
    <property type="evidence" value="ECO:0007669"/>
    <property type="project" value="TreeGrafter"/>
</dbReference>
<evidence type="ECO:0000259" key="5">
    <source>
        <dbReference type="Pfam" id="PF02913"/>
    </source>
</evidence>
<dbReference type="InterPro" id="IPR016170">
    <property type="entry name" value="Cytok_DH_C_sf"/>
</dbReference>
<sequence>MAIPLITTSTPAALPVPNTTTKPATNDPLALPPKTTSEKFAEFISRAEEITDAENVVIIKKKEELTKELYTDPSKVHDMYHIFDKDYFVVSATIAPRNVEEVQAVVRLCNEFEIPLWPFSIGRNVGYGGAAPRVPGSKLDDQLWIDTPDLGGGSVVGNTIERGVGYTPYGDHFMMHCGLEVVLPTGELVRTGMGALPDPTQPSVEGGSLDQQPGNKCWQLFPYGFGPYNDGIFSQSNLGIVTKMGIWLMPNPGGYQPYLITFPKDTDLPKIVDVIRPLRLQMVIQNVPSIRHILLDAAVMGTKKSYYDVDRPLTEEELDNIAKKLNLGRWNFYGALYGPKPVRDVLWQVVKEAFGTIEGAKFFFPEDIKEKCVLHVRAQTLQGIPTFDELCWVDWLPNGAHIFFSPISKISGEDATKQYEITRKMTLEAGFDFFGTFTIGMREMHHIVCLVYDRENEDQKRRIHKLIRELIQVCADNGWGEYRTHIALMDQIAETYNWNDNAQLKLNEKIKNALDPKGILAPGKNGVWPSSYNRSDWRLHADSNRTRP</sequence>
<dbReference type="InterPro" id="IPR016167">
    <property type="entry name" value="FAD-bd_PCMH_sub1"/>
</dbReference>
<keyword evidence="7" id="KW-1185">Reference proteome</keyword>
<dbReference type="InterPro" id="IPR016171">
    <property type="entry name" value="Vanillyl_alc_oxidase_C-sub2"/>
</dbReference>
<dbReference type="Gene3D" id="3.40.462.10">
    <property type="entry name" value="FAD-linked oxidases, C-terminal domain"/>
    <property type="match status" value="1"/>
</dbReference>
<dbReference type="SUPFAM" id="SSF55103">
    <property type="entry name" value="FAD-linked oxidases, C-terminal domain"/>
    <property type="match status" value="1"/>
</dbReference>
<dbReference type="Gene3D" id="3.30.465.10">
    <property type="match status" value="1"/>
</dbReference>
<dbReference type="GO" id="GO:1903457">
    <property type="term" value="P:lactate catabolic process"/>
    <property type="evidence" value="ECO:0007669"/>
    <property type="project" value="TreeGrafter"/>
</dbReference>
<name>A0A5M9KAQ9_MONFR</name>
<evidence type="ECO:0000313" key="6">
    <source>
        <dbReference type="EMBL" id="KAA8575995.1"/>
    </source>
</evidence>
<evidence type="ECO:0000256" key="4">
    <source>
        <dbReference type="ARBA" id="ARBA00023002"/>
    </source>
</evidence>
<dbReference type="Proteomes" id="UP000322873">
    <property type="component" value="Unassembled WGS sequence"/>
</dbReference>
<dbReference type="Gene3D" id="3.30.43.10">
    <property type="entry name" value="Uridine Diphospho-n-acetylenolpyruvylglucosamine Reductase, domain 2"/>
    <property type="match status" value="1"/>
</dbReference>
<dbReference type="EMBL" id="VICG01000001">
    <property type="protein sequence ID" value="KAA8575995.1"/>
    <property type="molecule type" value="Genomic_DNA"/>
</dbReference>
<evidence type="ECO:0000313" key="7">
    <source>
        <dbReference type="Proteomes" id="UP000322873"/>
    </source>
</evidence>
<dbReference type="InterPro" id="IPR004113">
    <property type="entry name" value="FAD-bd_oxidored_4_C"/>
</dbReference>
<accession>A0A5M9KAQ9</accession>
<dbReference type="AlphaFoldDB" id="A0A5M9KAQ9"/>
<dbReference type="GO" id="GO:0005739">
    <property type="term" value="C:mitochondrion"/>
    <property type="evidence" value="ECO:0007669"/>
    <property type="project" value="TreeGrafter"/>
</dbReference>
<organism evidence="6 7">
    <name type="scientific">Monilinia fructicola</name>
    <name type="common">Brown rot fungus</name>
    <name type="synonym">Ciboria fructicola</name>
    <dbReference type="NCBI Taxonomy" id="38448"/>
    <lineage>
        <taxon>Eukaryota</taxon>
        <taxon>Fungi</taxon>
        <taxon>Dikarya</taxon>
        <taxon>Ascomycota</taxon>
        <taxon>Pezizomycotina</taxon>
        <taxon>Leotiomycetes</taxon>
        <taxon>Helotiales</taxon>
        <taxon>Sclerotiniaceae</taxon>
        <taxon>Monilinia</taxon>
    </lineage>
</organism>
<dbReference type="Gene3D" id="1.10.45.10">
    <property type="entry name" value="Vanillyl-alcohol Oxidase, Chain A, domain 4"/>
    <property type="match status" value="1"/>
</dbReference>
<dbReference type="GO" id="GO:0004458">
    <property type="term" value="F:D-lactate dehydrogenase (cytochrome) activity"/>
    <property type="evidence" value="ECO:0007669"/>
    <property type="project" value="TreeGrafter"/>
</dbReference>
<dbReference type="Pfam" id="PF02913">
    <property type="entry name" value="FAD-oxidase_C"/>
    <property type="match status" value="1"/>
</dbReference>
<evidence type="ECO:0000256" key="1">
    <source>
        <dbReference type="ARBA" id="ARBA00001974"/>
    </source>
</evidence>
<dbReference type="InterPro" id="IPR016169">
    <property type="entry name" value="FAD-bd_PCMH_sub2"/>
</dbReference>
<keyword evidence="4" id="KW-0560">Oxidoreductase</keyword>
<keyword evidence="3" id="KW-0274">FAD</keyword>